<evidence type="ECO:0000313" key="1">
    <source>
        <dbReference type="EMBL" id="KIP09051.1"/>
    </source>
</evidence>
<keyword evidence="2" id="KW-1185">Reference proteome</keyword>
<name>A0A0C3S1M2_PHLG1</name>
<dbReference type="EMBL" id="KN840471">
    <property type="protein sequence ID" value="KIP09051.1"/>
    <property type="molecule type" value="Genomic_DNA"/>
</dbReference>
<protein>
    <submittedName>
        <fullName evidence="1">Uncharacterized protein</fullName>
    </submittedName>
</protein>
<accession>A0A0C3S1M2</accession>
<sequence>MPTAHIHNCTSLPLHISLKQLTPLYYENYVQPGGSMTRYPGQVWFTIEARLADPEQPKREYDDWDNILPIAMYSVGGILAAGGLLVGAGVAGVAGAALAEGGALLEWALANAAWLATAARAGAIAVQVGSCIGVGTGAAEGMKALMEEDVVNVKGWYMSGERNFYISGGPQAVVKDGKTYIDLEKPYPPFTVDDKPPSS</sequence>
<proteinExistence type="predicted"/>
<dbReference type="Proteomes" id="UP000053257">
    <property type="component" value="Unassembled WGS sequence"/>
</dbReference>
<organism evidence="1 2">
    <name type="scientific">Phlebiopsis gigantea (strain 11061_1 CR5-6)</name>
    <name type="common">White-rot fungus</name>
    <name type="synonym">Peniophora gigantea</name>
    <dbReference type="NCBI Taxonomy" id="745531"/>
    <lineage>
        <taxon>Eukaryota</taxon>
        <taxon>Fungi</taxon>
        <taxon>Dikarya</taxon>
        <taxon>Basidiomycota</taxon>
        <taxon>Agaricomycotina</taxon>
        <taxon>Agaricomycetes</taxon>
        <taxon>Polyporales</taxon>
        <taxon>Phanerochaetaceae</taxon>
        <taxon>Phlebiopsis</taxon>
    </lineage>
</organism>
<gene>
    <name evidence="1" type="ORF">PHLGIDRAFT_12245</name>
</gene>
<evidence type="ECO:0000313" key="2">
    <source>
        <dbReference type="Proteomes" id="UP000053257"/>
    </source>
</evidence>
<dbReference type="OrthoDB" id="3246235at2759"/>
<reference evidence="1 2" key="1">
    <citation type="journal article" date="2014" name="PLoS Genet.">
        <title>Analysis of the Phlebiopsis gigantea genome, transcriptome and secretome provides insight into its pioneer colonization strategies of wood.</title>
        <authorList>
            <person name="Hori C."/>
            <person name="Ishida T."/>
            <person name="Igarashi K."/>
            <person name="Samejima M."/>
            <person name="Suzuki H."/>
            <person name="Master E."/>
            <person name="Ferreira P."/>
            <person name="Ruiz-Duenas F.J."/>
            <person name="Held B."/>
            <person name="Canessa P."/>
            <person name="Larrondo L.F."/>
            <person name="Schmoll M."/>
            <person name="Druzhinina I.S."/>
            <person name="Kubicek C.P."/>
            <person name="Gaskell J.A."/>
            <person name="Kersten P."/>
            <person name="St John F."/>
            <person name="Glasner J."/>
            <person name="Sabat G."/>
            <person name="Splinter BonDurant S."/>
            <person name="Syed K."/>
            <person name="Yadav J."/>
            <person name="Mgbeahuruike A.C."/>
            <person name="Kovalchuk A."/>
            <person name="Asiegbu F.O."/>
            <person name="Lackner G."/>
            <person name="Hoffmeister D."/>
            <person name="Rencoret J."/>
            <person name="Gutierrez A."/>
            <person name="Sun H."/>
            <person name="Lindquist E."/>
            <person name="Barry K."/>
            <person name="Riley R."/>
            <person name="Grigoriev I.V."/>
            <person name="Henrissat B."/>
            <person name="Kues U."/>
            <person name="Berka R.M."/>
            <person name="Martinez A.T."/>
            <person name="Covert S.F."/>
            <person name="Blanchette R.A."/>
            <person name="Cullen D."/>
        </authorList>
    </citation>
    <scope>NUCLEOTIDE SEQUENCE [LARGE SCALE GENOMIC DNA]</scope>
    <source>
        <strain evidence="1 2">11061_1 CR5-6</strain>
    </source>
</reference>
<dbReference type="AlphaFoldDB" id="A0A0C3S1M2"/>
<dbReference type="HOGENOM" id="CLU_1488346_0_0_1"/>